<dbReference type="InterPro" id="IPR010662">
    <property type="entry name" value="RBBP9/YdeN"/>
</dbReference>
<gene>
    <name evidence="1" type="ORF">IAQ69_02915</name>
</gene>
<proteinExistence type="predicted"/>
<dbReference type="InterPro" id="IPR029058">
    <property type="entry name" value="AB_hydrolase_fold"/>
</dbReference>
<organism evidence="1 2">
    <name type="scientific">Acinetobacter variabilis</name>
    <dbReference type="NCBI Taxonomy" id="70346"/>
    <lineage>
        <taxon>Bacteria</taxon>
        <taxon>Pseudomonadati</taxon>
        <taxon>Pseudomonadota</taxon>
        <taxon>Gammaproteobacteria</taxon>
        <taxon>Moraxellales</taxon>
        <taxon>Moraxellaceae</taxon>
        <taxon>Acinetobacter</taxon>
    </lineage>
</organism>
<dbReference type="Pfam" id="PF06821">
    <property type="entry name" value="Ser_hydrolase"/>
    <property type="match status" value="1"/>
</dbReference>
<evidence type="ECO:0000313" key="1">
    <source>
        <dbReference type="EMBL" id="QQN88652.1"/>
    </source>
</evidence>
<keyword evidence="1" id="KW-0378">Hydrolase</keyword>
<dbReference type="EMBL" id="CP060811">
    <property type="protein sequence ID" value="QQN88652.1"/>
    <property type="molecule type" value="Genomic_DNA"/>
</dbReference>
<dbReference type="Gene3D" id="3.40.50.1820">
    <property type="entry name" value="alpha/beta hydrolase"/>
    <property type="match status" value="1"/>
</dbReference>
<dbReference type="GO" id="GO:0016787">
    <property type="term" value="F:hydrolase activity"/>
    <property type="evidence" value="ECO:0007669"/>
    <property type="project" value="UniProtKB-KW"/>
</dbReference>
<dbReference type="Proteomes" id="UP000596079">
    <property type="component" value="Chromosome"/>
</dbReference>
<protein>
    <submittedName>
        <fullName evidence="1">Serine hydrolase family protein</fullName>
    </submittedName>
</protein>
<dbReference type="RefSeq" id="WP_166136715.1">
    <property type="nucleotide sequence ID" value="NZ_CP060811.1"/>
</dbReference>
<sequence>MKNITKKVYIVPDYQATSNDHWYPWLSRQIKDAGFEAKRIMLANPFQPDLEEWQHNLKLQIPYLDEHSFIVAHGLGGLSALKFLEEHYNRTQLKIGGLMLVAAFDTPLVAWSELNKMVQAVKLDLNNLSHGAKRFVMLLSSNNPYVPAPISLRLGHSLNAQIFEIKNAGHFNKLDGYADFSKLLELLKLCLANDLQNAAGL</sequence>
<dbReference type="PANTHER" id="PTHR15394:SF3">
    <property type="entry name" value="SERINE HYDROLASE RBBP9"/>
    <property type="match status" value="1"/>
</dbReference>
<dbReference type="AlphaFoldDB" id="A0A7T7WJ90"/>
<dbReference type="SUPFAM" id="SSF53474">
    <property type="entry name" value="alpha/beta-Hydrolases"/>
    <property type="match status" value="1"/>
</dbReference>
<evidence type="ECO:0000313" key="2">
    <source>
        <dbReference type="Proteomes" id="UP000596079"/>
    </source>
</evidence>
<accession>A0A7T7WJ90</accession>
<dbReference type="PANTHER" id="PTHR15394">
    <property type="entry name" value="SERINE HYDROLASE RBBP9"/>
    <property type="match status" value="1"/>
</dbReference>
<reference evidence="1 2" key="1">
    <citation type="submission" date="2020-08" db="EMBL/GenBank/DDBJ databases">
        <title>Emergence of ISAba1-mediated novel tet(X) in Acinetobacter variabilis from a chicken farm.</title>
        <authorList>
            <person name="Peng K."/>
            <person name="Li R."/>
        </authorList>
    </citation>
    <scope>NUCLEOTIDE SEQUENCE [LARGE SCALE GENOMIC DNA]</scope>
    <source>
        <strain evidence="1 2">XM9F202-2</strain>
    </source>
</reference>
<name>A0A7T7WJ90_9GAMM</name>